<protein>
    <submittedName>
        <fullName evidence="2">F-box domain-containing protein</fullName>
    </submittedName>
</protein>
<dbReference type="InterPro" id="IPR032675">
    <property type="entry name" value="LRR_dom_sf"/>
</dbReference>
<organism evidence="2 3">
    <name type="scientific">Mycena sanguinolenta</name>
    <dbReference type="NCBI Taxonomy" id="230812"/>
    <lineage>
        <taxon>Eukaryota</taxon>
        <taxon>Fungi</taxon>
        <taxon>Dikarya</taxon>
        <taxon>Basidiomycota</taxon>
        <taxon>Agaricomycotina</taxon>
        <taxon>Agaricomycetes</taxon>
        <taxon>Agaricomycetidae</taxon>
        <taxon>Agaricales</taxon>
        <taxon>Marasmiineae</taxon>
        <taxon>Mycenaceae</taxon>
        <taxon>Mycena</taxon>
    </lineage>
</organism>
<evidence type="ECO:0000313" key="3">
    <source>
        <dbReference type="Proteomes" id="UP000623467"/>
    </source>
</evidence>
<proteinExistence type="predicted"/>
<feature type="coiled-coil region" evidence="1">
    <location>
        <begin position="3"/>
        <end position="37"/>
    </location>
</feature>
<name>A0A8H6ZDQ3_9AGAR</name>
<evidence type="ECO:0000256" key="1">
    <source>
        <dbReference type="SAM" id="Coils"/>
    </source>
</evidence>
<dbReference type="EMBL" id="JACAZH010000002">
    <property type="protein sequence ID" value="KAF7375502.1"/>
    <property type="molecule type" value="Genomic_DNA"/>
</dbReference>
<reference evidence="2" key="1">
    <citation type="submission" date="2020-05" db="EMBL/GenBank/DDBJ databases">
        <title>Mycena genomes resolve the evolution of fungal bioluminescence.</title>
        <authorList>
            <person name="Tsai I.J."/>
        </authorList>
    </citation>
    <scope>NUCLEOTIDE SEQUENCE</scope>
    <source>
        <strain evidence="2">160909Yilan</strain>
    </source>
</reference>
<dbReference type="AlphaFoldDB" id="A0A8H6ZDQ3"/>
<comment type="caution">
    <text evidence="2">The sequence shown here is derived from an EMBL/GenBank/DDBJ whole genome shotgun (WGS) entry which is preliminary data.</text>
</comment>
<dbReference type="Gene3D" id="3.80.10.10">
    <property type="entry name" value="Ribonuclease Inhibitor"/>
    <property type="match status" value="1"/>
</dbReference>
<accession>A0A8H6ZDQ3</accession>
<gene>
    <name evidence="2" type="ORF">MSAN_00438200</name>
</gene>
<sequence length="419" mass="46979">MSVEELHARIAAIDNEIDSQKKLLAKLENDKSSIQRQLNAVLDPMARLPLEISSEIFLQSIAWPQHAPTSLLQICNAWADIALATPALWTTVHIHFPCSDHFAKVLPIWFERARSRPLSISMSLSGLASNWNHRVSDVVWSHGGHLKHLEILDSDDPTDDGFAFDDESQKMDLFGNATSVSLPLLQTLTIRCQHRREFRASQICQLLCAAPNVVEFISDKVWTGNDPAPENLVVPTLRRVIFGETSSDDEIFAYLTLPALEALSLPMRYISGSELLACVERSAAPLQDLALGWKFGMIESVQLHSCLRLIPTLTRFKIWRPSVQVVTELFVALVDSPSLLPNLRDLTIHLYHADRDPPNLSESSWRTLIRALSTRRVERLYIVPILVSPPMDVLASLRDLVANGAEMHIGTEELNFVVI</sequence>
<keyword evidence="1" id="KW-0175">Coiled coil</keyword>
<dbReference type="OrthoDB" id="2840257at2759"/>
<dbReference type="Proteomes" id="UP000623467">
    <property type="component" value="Unassembled WGS sequence"/>
</dbReference>
<keyword evidence="3" id="KW-1185">Reference proteome</keyword>
<evidence type="ECO:0000313" key="2">
    <source>
        <dbReference type="EMBL" id="KAF7375502.1"/>
    </source>
</evidence>